<dbReference type="Gene3D" id="3.30.1460.30">
    <property type="entry name" value="YgaC/TfoX-N like chaperone"/>
    <property type="match status" value="1"/>
</dbReference>
<protein>
    <submittedName>
        <fullName evidence="2">TfoX N-terminal domain-containing protein</fullName>
    </submittedName>
</protein>
<dbReference type="EMBL" id="FNDT01000022">
    <property type="protein sequence ID" value="SDI76341.1"/>
    <property type="molecule type" value="Genomic_DNA"/>
</dbReference>
<name>A0A1G8N7T0_9MICC</name>
<dbReference type="Pfam" id="PF04993">
    <property type="entry name" value="TfoX_N"/>
    <property type="match status" value="1"/>
</dbReference>
<evidence type="ECO:0000259" key="1">
    <source>
        <dbReference type="Pfam" id="PF04993"/>
    </source>
</evidence>
<dbReference type="STRING" id="335973.SAMN04488693_12230"/>
<gene>
    <name evidence="2" type="ORF">SAMN04488693_12230</name>
</gene>
<evidence type="ECO:0000313" key="3">
    <source>
        <dbReference type="Proteomes" id="UP000199258"/>
    </source>
</evidence>
<feature type="domain" description="TfoX N-terminal" evidence="1">
    <location>
        <begin position="25"/>
        <end position="112"/>
    </location>
</feature>
<dbReference type="Proteomes" id="UP000199258">
    <property type="component" value="Unassembled WGS sequence"/>
</dbReference>
<dbReference type="AlphaFoldDB" id="A0A1G8N7T0"/>
<accession>A0A1G8N7T0</accession>
<dbReference type="SUPFAM" id="SSF159894">
    <property type="entry name" value="YgaC/TfoX-N like"/>
    <property type="match status" value="1"/>
</dbReference>
<proteinExistence type="predicted"/>
<reference evidence="2 3" key="1">
    <citation type="submission" date="2016-10" db="EMBL/GenBank/DDBJ databases">
        <authorList>
            <person name="de Groot N.N."/>
        </authorList>
    </citation>
    <scope>NUCLEOTIDE SEQUENCE [LARGE SCALE GENOMIC DNA]</scope>
    <source>
        <strain evidence="2 3">NP_1H</strain>
    </source>
</reference>
<organism evidence="2 3">
    <name type="scientific">Arthrobacter subterraneus</name>
    <dbReference type="NCBI Taxonomy" id="335973"/>
    <lineage>
        <taxon>Bacteria</taxon>
        <taxon>Bacillati</taxon>
        <taxon>Actinomycetota</taxon>
        <taxon>Actinomycetes</taxon>
        <taxon>Micrococcales</taxon>
        <taxon>Micrococcaceae</taxon>
        <taxon>Arthrobacter</taxon>
    </lineage>
</organism>
<sequence length="114" mass="12583">MAYHRLMTAADGPREALAHRIRAILNSQQDVREIRMFGGVCFMVDGRMAVAAGRDGGLLVRTDPSRYDDLLTRGAEPATMSRTRPMGRGWITVPGPRLEGEEELAWWVSLGVGT</sequence>
<dbReference type="OrthoDB" id="214902at2"/>
<keyword evidence="3" id="KW-1185">Reference proteome</keyword>
<evidence type="ECO:0000313" key="2">
    <source>
        <dbReference type="EMBL" id="SDI76341.1"/>
    </source>
</evidence>
<dbReference type="InterPro" id="IPR007076">
    <property type="entry name" value="TfoX_N"/>
</dbReference>